<dbReference type="InterPro" id="IPR036322">
    <property type="entry name" value="WD40_repeat_dom_sf"/>
</dbReference>
<organism evidence="2 3">
    <name type="scientific">Dictyostelium firmibasis</name>
    <dbReference type="NCBI Taxonomy" id="79012"/>
    <lineage>
        <taxon>Eukaryota</taxon>
        <taxon>Amoebozoa</taxon>
        <taxon>Evosea</taxon>
        <taxon>Eumycetozoa</taxon>
        <taxon>Dictyostelia</taxon>
        <taxon>Dictyosteliales</taxon>
        <taxon>Dictyosteliaceae</taxon>
        <taxon>Dictyostelium</taxon>
    </lineage>
</organism>
<reference evidence="2 3" key="1">
    <citation type="submission" date="2023-11" db="EMBL/GenBank/DDBJ databases">
        <title>Dfirmibasis_genome.</title>
        <authorList>
            <person name="Edelbroek B."/>
            <person name="Kjellin J."/>
            <person name="Jerlstrom-Hultqvist J."/>
            <person name="Soderbom F."/>
        </authorList>
    </citation>
    <scope>NUCLEOTIDE SEQUENCE [LARGE SCALE GENOMIC DNA]</scope>
    <source>
        <strain evidence="2 3">TNS-C-14</strain>
    </source>
</reference>
<dbReference type="Proteomes" id="UP001344447">
    <property type="component" value="Unassembled WGS sequence"/>
</dbReference>
<name>A0AAN7TN21_9MYCE</name>
<feature type="compositionally biased region" description="Low complexity" evidence="1">
    <location>
        <begin position="278"/>
        <end position="297"/>
    </location>
</feature>
<protein>
    <submittedName>
        <fullName evidence="2">Uncharacterized protein</fullName>
    </submittedName>
</protein>
<dbReference type="GO" id="GO:0004402">
    <property type="term" value="F:histone acetyltransferase activity"/>
    <property type="evidence" value="ECO:0007669"/>
    <property type="project" value="InterPro"/>
</dbReference>
<evidence type="ECO:0000256" key="1">
    <source>
        <dbReference type="SAM" id="MobiDB-lite"/>
    </source>
</evidence>
<dbReference type="SUPFAM" id="SSF50978">
    <property type="entry name" value="WD40 repeat-like"/>
    <property type="match status" value="1"/>
</dbReference>
<dbReference type="PANTHER" id="PTHR15496:SF2">
    <property type="entry name" value="GENERAL TRANSCRIPTION FACTOR 3C POLYPEPTIDE 4"/>
    <property type="match status" value="1"/>
</dbReference>
<comment type="caution">
    <text evidence="2">The sequence shown here is derived from an EMBL/GenBank/DDBJ whole genome shotgun (WGS) entry which is preliminary data.</text>
</comment>
<accession>A0AAN7TN21</accession>
<dbReference type="GO" id="GO:0006384">
    <property type="term" value="P:transcription initiation at RNA polymerase III promoter"/>
    <property type="evidence" value="ECO:0007669"/>
    <property type="project" value="InterPro"/>
</dbReference>
<feature type="region of interest" description="Disordered" evidence="1">
    <location>
        <begin position="278"/>
        <end position="301"/>
    </location>
</feature>
<dbReference type="EMBL" id="JAVFKY010000005">
    <property type="protein sequence ID" value="KAK5575934.1"/>
    <property type="molecule type" value="Genomic_DNA"/>
</dbReference>
<evidence type="ECO:0000313" key="2">
    <source>
        <dbReference type="EMBL" id="KAK5575934.1"/>
    </source>
</evidence>
<dbReference type="InterPro" id="IPR044230">
    <property type="entry name" value="GTF3C4"/>
</dbReference>
<dbReference type="PANTHER" id="PTHR15496">
    <property type="entry name" value="GENERAL TRANSCRIPTION FACTOR 3C POLYPEPTIDE 4 FAMILY"/>
    <property type="match status" value="1"/>
</dbReference>
<dbReference type="GO" id="GO:0000127">
    <property type="term" value="C:transcription factor TFIIIC complex"/>
    <property type="evidence" value="ECO:0007669"/>
    <property type="project" value="InterPro"/>
</dbReference>
<dbReference type="Gene3D" id="2.130.10.10">
    <property type="entry name" value="YVTN repeat-like/Quinoprotein amine dehydrogenase"/>
    <property type="match status" value="1"/>
</dbReference>
<proteinExistence type="predicted"/>
<evidence type="ECO:0000313" key="3">
    <source>
        <dbReference type="Proteomes" id="UP001344447"/>
    </source>
</evidence>
<gene>
    <name evidence="2" type="ORF">RB653_007069</name>
</gene>
<dbReference type="InterPro" id="IPR015943">
    <property type="entry name" value="WD40/YVTN_repeat-like_dom_sf"/>
</dbReference>
<keyword evidence="3" id="KW-1185">Reference proteome</keyword>
<sequence>MLHDLLSLRQASSSTFNCSSYSKSSNKLAVVQKNAIFIINFKNGLLKKESVKMIPKEEYYNEYKLGEPQATVFPIIRKRTINQTDEINFLKGSLSECFYPSLGGGFQLLATSTSNGHVFLFKSPYISSSSSNYFWEKVTSLSDLTYQILIDPIINEKIQENENIWIDRNLNPKPIVHQDESVSNLEFKKRSEWMDIQCMDWSPIMAGEIGDKSTTTTATYNSTMVTLLSLGTKRGIIFFKCVIPTSSDTFTSDNVSFLCFDEYEDWVTAIKWKPSLPSSKTTTSNNKNNSNNNNNNNKNDKNKQLLINDQNIIATSLGDGSVFLSKVDNEGNVKYLSTIIEKDYNVATLLEWSPPNENGETYLFICKGMGFYLYNLEKQQLSCLFLKHRSTITCVSFSDYYHFSTSSLDNNIIDFKIKANFWNSPSFNQESLQPIYVNYLPKDDDKGLGIYSLVVSSNKLITVYLENLPPGLSMFHSKSVTSRLNLAYRDPPYNFQSFKQSLLNKFEREKSKDLWDYFIYINIYPGESILEFINEICPDENDKGFNTNALVTRCRFIIKLFHILKKKSKDLVSKEMEDRINLYKDYINLNYISESLKEFIKYFEQKDKSESLKDYQRISLSLMAHYLKGTDGEKYSNIYSKIMKIIEKGQTKSITDHCFYCSTEFNISEDNVETFVECMECESVLERCSRTMLLLSSPKTLNCDFCCSKSLVLAGEDIKEQPDDDIVDGDTFELSSQEYQFPWIKNLFSNDQICIYCSTPLNGKINAEDVYTLK</sequence>
<dbReference type="AlphaFoldDB" id="A0AAN7TN21"/>